<name>A0A0F9QWH2_9ZZZZ</name>
<comment type="caution">
    <text evidence="1">The sequence shown here is derived from an EMBL/GenBank/DDBJ whole genome shotgun (WGS) entry which is preliminary data.</text>
</comment>
<proteinExistence type="predicted"/>
<dbReference type="EMBL" id="LAZR01001653">
    <property type="protein sequence ID" value="KKN41352.1"/>
    <property type="molecule type" value="Genomic_DNA"/>
</dbReference>
<reference evidence="1" key="1">
    <citation type="journal article" date="2015" name="Nature">
        <title>Complex archaea that bridge the gap between prokaryotes and eukaryotes.</title>
        <authorList>
            <person name="Spang A."/>
            <person name="Saw J.H."/>
            <person name="Jorgensen S.L."/>
            <person name="Zaremba-Niedzwiedzka K."/>
            <person name="Martijn J."/>
            <person name="Lind A.E."/>
            <person name="van Eijk R."/>
            <person name="Schleper C."/>
            <person name="Guy L."/>
            <person name="Ettema T.J."/>
        </authorList>
    </citation>
    <scope>NUCLEOTIDE SEQUENCE</scope>
</reference>
<dbReference type="AlphaFoldDB" id="A0A0F9QWH2"/>
<protein>
    <submittedName>
        <fullName evidence="1">Uncharacterized protein</fullName>
    </submittedName>
</protein>
<sequence>MALGAAERVVDNDTDLDAANLNQLDDGLNIFHSPTGGLNFRVTAGHVWLKGVGAPDLFSFAEVTVDQVLSPNVTTLVFLDQAGALTTSNTLTAFPSSSVPLAVVTTNGSTVEAVANRRARIEMPGSVDWRLWRTGRFYTNRIQIPTTVVTLTADTLYGIPFPIYADTPIDRLAVEVTTAQGASQIRLGLYAESTTVRGEPGALLEDLGVISTVATGMKALAVSPTRRLGPGRYFLGLISSDAGVAFRAHLNNNSSEVGWAGSTLDLTATNLPTAWRGALGGNDDAAALPDPFPATPAVDLITAAPAPVFRAA</sequence>
<gene>
    <name evidence="1" type="ORF">LCGC14_0724340</name>
</gene>
<evidence type="ECO:0000313" key="1">
    <source>
        <dbReference type="EMBL" id="KKN41352.1"/>
    </source>
</evidence>
<organism evidence="1">
    <name type="scientific">marine sediment metagenome</name>
    <dbReference type="NCBI Taxonomy" id="412755"/>
    <lineage>
        <taxon>unclassified sequences</taxon>
        <taxon>metagenomes</taxon>
        <taxon>ecological metagenomes</taxon>
    </lineage>
</organism>
<accession>A0A0F9QWH2</accession>